<evidence type="ECO:0000256" key="13">
    <source>
        <dbReference type="ARBA" id="ARBA00022843"/>
    </source>
</evidence>
<dbReference type="Gene3D" id="3.30.1490.100">
    <property type="entry name" value="DNA polymerase, Y-family, little finger domain"/>
    <property type="match status" value="1"/>
</dbReference>
<sequence>MDDVIALIDMDCFYVQVERKFNPEFENKPCIVVQYRLYRGGGVLAVSYEARKFGIKRGMMADEACELCPELCIARVQETNGKANIQRYRDAGADVIKSITKLTPNVEKASVDEAYINLTSLVNERLKNYGTIDESLLENTFVEGLNNPEADKNLSESVPEDSGVKAFIKVCNNTCINNLKLLLGAKIVEEIRQEIFKDTGFRCSAGISHNKTLAKLACGLHKPNKQTILPKSSVQSLFNVIHIKQIRNLGGKLGDQICSDLKISTMGELCNISLKKLQHLYNDKTGQWIYDLCRGRDIEPVAERQLSKSIACSRNFRGPEALKSASSIKNWLSNFAEELLERLNKDLNENKRKAKQMVVCAKMQIKLENVSRSWPLTKYCKEAIVSRSFNLLLKFNQSSQTSDRWFPPLVLLGLSATKFEDVNITSSISTFLVPQEFQSNRFDYDTTPKTTIKEASKERKCTSDIKDFFEKKSCKEPPISMITSSNSHKKRRIGPLEKLWKNKQLSNNERLPLTGNQLVRTDYDSNTEGKSFSLDSCKSSRNNGKDNRCQSDTDDDENEIEIIDILIGGEKSEMKKKQFEWKLPLSSANISLEEVDNCNKVSVSKDARRDSQVEHKKGTKSIREFFSKN</sequence>
<comment type="subcellular location">
    <subcellularLocation>
        <location evidence="3">Nucleus</location>
    </subcellularLocation>
</comment>
<evidence type="ECO:0000256" key="9">
    <source>
        <dbReference type="ARBA" id="ARBA00022763"/>
    </source>
</evidence>
<feature type="region of interest" description="Disordered" evidence="19">
    <location>
        <begin position="606"/>
        <end position="629"/>
    </location>
</feature>
<comment type="caution">
    <text evidence="21">The sequence shown here is derived from an EMBL/GenBank/DDBJ whole genome shotgun (WGS) entry which is preliminary data.</text>
</comment>
<dbReference type="FunFam" id="3.30.1490.100:FF:000007">
    <property type="entry name" value="DNA polymerase eta"/>
    <property type="match status" value="1"/>
</dbReference>
<comment type="cofactor">
    <cofactor evidence="2">
        <name>Mg(2+)</name>
        <dbReference type="ChEBI" id="CHEBI:18420"/>
    </cofactor>
</comment>
<comment type="cofactor">
    <cofactor evidence="1">
        <name>Mn(2+)</name>
        <dbReference type="ChEBI" id="CHEBI:29035"/>
    </cofactor>
</comment>
<dbReference type="PANTHER" id="PTHR45873:SF1">
    <property type="entry name" value="DNA POLYMERASE ETA"/>
    <property type="match status" value="1"/>
</dbReference>
<dbReference type="GO" id="GO:0008270">
    <property type="term" value="F:zinc ion binding"/>
    <property type="evidence" value="ECO:0007669"/>
    <property type="project" value="UniProtKB-KW"/>
</dbReference>
<evidence type="ECO:0000256" key="3">
    <source>
        <dbReference type="ARBA" id="ARBA00004123"/>
    </source>
</evidence>
<dbReference type="PROSITE" id="PS50173">
    <property type="entry name" value="UMUC"/>
    <property type="match status" value="1"/>
</dbReference>
<evidence type="ECO:0000256" key="8">
    <source>
        <dbReference type="ARBA" id="ARBA00022723"/>
    </source>
</evidence>
<keyword evidence="22" id="KW-1185">Reference proteome</keyword>
<keyword evidence="15" id="KW-0539">Nucleus</keyword>
<evidence type="ECO:0000259" key="20">
    <source>
        <dbReference type="PROSITE" id="PS50173"/>
    </source>
</evidence>
<evidence type="ECO:0000256" key="6">
    <source>
        <dbReference type="ARBA" id="ARBA00022679"/>
    </source>
</evidence>
<evidence type="ECO:0000256" key="19">
    <source>
        <dbReference type="SAM" id="MobiDB-lite"/>
    </source>
</evidence>
<evidence type="ECO:0000256" key="2">
    <source>
        <dbReference type="ARBA" id="ARBA00001946"/>
    </source>
</evidence>
<comment type="similarity">
    <text evidence="4">Belongs to the DNA polymerase type-Y family.</text>
</comment>
<evidence type="ECO:0000256" key="5">
    <source>
        <dbReference type="ARBA" id="ARBA00012417"/>
    </source>
</evidence>
<evidence type="ECO:0000256" key="12">
    <source>
        <dbReference type="ARBA" id="ARBA00022842"/>
    </source>
</evidence>
<keyword evidence="8" id="KW-0479">Metal-binding</keyword>
<dbReference type="Pfam" id="PF11799">
    <property type="entry name" value="IMS_C"/>
    <property type="match status" value="1"/>
</dbReference>
<dbReference type="GO" id="GO:0005657">
    <property type="term" value="C:replication fork"/>
    <property type="evidence" value="ECO:0007669"/>
    <property type="project" value="TreeGrafter"/>
</dbReference>
<dbReference type="GO" id="GO:0042276">
    <property type="term" value="P:error-prone translesion synthesis"/>
    <property type="evidence" value="ECO:0007669"/>
    <property type="project" value="TreeGrafter"/>
</dbReference>
<evidence type="ECO:0000256" key="15">
    <source>
        <dbReference type="ARBA" id="ARBA00023242"/>
    </source>
</evidence>
<dbReference type="InterPro" id="IPR052230">
    <property type="entry name" value="DNA_polymerase_eta"/>
</dbReference>
<dbReference type="InterPro" id="IPR043128">
    <property type="entry name" value="Rev_trsase/Diguanyl_cyclase"/>
</dbReference>
<evidence type="ECO:0000256" key="11">
    <source>
        <dbReference type="ARBA" id="ARBA00022833"/>
    </source>
</evidence>
<evidence type="ECO:0000256" key="17">
    <source>
        <dbReference type="ARBA" id="ARBA00049244"/>
    </source>
</evidence>
<keyword evidence="18" id="KW-0175">Coiled coil</keyword>
<proteinExistence type="inferred from homology"/>
<keyword evidence="7" id="KW-0548">Nucleotidyltransferase</keyword>
<dbReference type="EMBL" id="CAJFCJ010000019">
    <property type="protein sequence ID" value="CAD5122890.1"/>
    <property type="molecule type" value="Genomic_DNA"/>
</dbReference>
<dbReference type="GO" id="GO:0006281">
    <property type="term" value="P:DNA repair"/>
    <property type="evidence" value="ECO:0007669"/>
    <property type="project" value="UniProtKB-KW"/>
</dbReference>
<dbReference type="Pfam" id="PF00817">
    <property type="entry name" value="IMS"/>
    <property type="match status" value="1"/>
</dbReference>
<accession>A0A7I8W2U1</accession>
<name>A0A7I8W2U1_9ANNE</name>
<dbReference type="OrthoDB" id="5723at2759"/>
<dbReference type="FunFam" id="3.40.1170.60:FF:000003">
    <property type="entry name" value="DNA polymerase eta"/>
    <property type="match status" value="1"/>
</dbReference>
<dbReference type="Gene3D" id="3.40.1170.60">
    <property type="match status" value="1"/>
</dbReference>
<evidence type="ECO:0000256" key="1">
    <source>
        <dbReference type="ARBA" id="ARBA00001936"/>
    </source>
</evidence>
<dbReference type="GO" id="GO:0005634">
    <property type="term" value="C:nucleus"/>
    <property type="evidence" value="ECO:0007669"/>
    <property type="project" value="UniProtKB-SubCell"/>
</dbReference>
<dbReference type="AlphaFoldDB" id="A0A7I8W2U1"/>
<evidence type="ECO:0000256" key="14">
    <source>
        <dbReference type="ARBA" id="ARBA00023204"/>
    </source>
</evidence>
<dbReference type="Gene3D" id="3.30.70.270">
    <property type="match status" value="1"/>
</dbReference>
<dbReference type="InterPro" id="IPR043502">
    <property type="entry name" value="DNA/RNA_pol_sf"/>
</dbReference>
<evidence type="ECO:0000313" key="22">
    <source>
        <dbReference type="Proteomes" id="UP000549394"/>
    </source>
</evidence>
<evidence type="ECO:0000256" key="4">
    <source>
        <dbReference type="ARBA" id="ARBA00010945"/>
    </source>
</evidence>
<keyword evidence="11" id="KW-0862">Zinc</keyword>
<dbReference type="InterPro" id="IPR017961">
    <property type="entry name" value="DNA_pol_Y-fam_little_finger"/>
</dbReference>
<dbReference type="EC" id="2.7.7.7" evidence="5"/>
<keyword evidence="10" id="KW-0863">Zinc-finger</keyword>
<dbReference type="InterPro" id="IPR001126">
    <property type="entry name" value="UmuC"/>
</dbReference>
<keyword evidence="6" id="KW-0808">Transferase</keyword>
<dbReference type="GO" id="GO:0003684">
    <property type="term" value="F:damaged DNA binding"/>
    <property type="evidence" value="ECO:0007669"/>
    <property type="project" value="InterPro"/>
</dbReference>
<evidence type="ECO:0000256" key="18">
    <source>
        <dbReference type="SAM" id="Coils"/>
    </source>
</evidence>
<feature type="coiled-coil region" evidence="18">
    <location>
        <begin position="333"/>
        <end position="364"/>
    </location>
</feature>
<dbReference type="FunFam" id="1.10.150.20:FF:000014">
    <property type="entry name" value="Polymerase (DNA directed), eta"/>
    <property type="match status" value="1"/>
</dbReference>
<keyword evidence="9" id="KW-0227">DNA damage</keyword>
<dbReference type="SUPFAM" id="SSF56672">
    <property type="entry name" value="DNA/RNA polymerases"/>
    <property type="match status" value="1"/>
</dbReference>
<evidence type="ECO:0000256" key="7">
    <source>
        <dbReference type="ARBA" id="ARBA00022695"/>
    </source>
</evidence>
<organism evidence="21 22">
    <name type="scientific">Dimorphilus gyrociliatus</name>
    <dbReference type="NCBI Taxonomy" id="2664684"/>
    <lineage>
        <taxon>Eukaryota</taxon>
        <taxon>Metazoa</taxon>
        <taxon>Spiralia</taxon>
        <taxon>Lophotrochozoa</taxon>
        <taxon>Annelida</taxon>
        <taxon>Polychaeta</taxon>
        <taxon>Polychaeta incertae sedis</taxon>
        <taxon>Dinophilidae</taxon>
        <taxon>Dimorphilus</taxon>
    </lineage>
</organism>
<dbReference type="GO" id="GO:0009411">
    <property type="term" value="P:response to UV"/>
    <property type="evidence" value="ECO:0007669"/>
    <property type="project" value="UniProtKB-ARBA"/>
</dbReference>
<protein>
    <recommendedName>
        <fullName evidence="16">DNA polymerase eta</fullName>
        <ecNumber evidence="5">2.7.7.7</ecNumber>
    </recommendedName>
</protein>
<keyword evidence="12" id="KW-0460">Magnesium</keyword>
<feature type="domain" description="UmuC" evidence="20">
    <location>
        <begin position="5"/>
        <end position="250"/>
    </location>
</feature>
<evidence type="ECO:0000313" key="21">
    <source>
        <dbReference type="EMBL" id="CAD5122890.1"/>
    </source>
</evidence>
<dbReference type="PIRSF" id="PIRSF036603">
    <property type="entry name" value="DPol_eta"/>
    <property type="match status" value="1"/>
</dbReference>
<dbReference type="SUPFAM" id="SSF100879">
    <property type="entry name" value="Lesion bypass DNA polymerase (Y-family), little finger domain"/>
    <property type="match status" value="1"/>
</dbReference>
<gene>
    <name evidence="21" type="ORF">DGYR_LOCUS10634</name>
</gene>
<dbReference type="GO" id="GO:0003887">
    <property type="term" value="F:DNA-directed DNA polymerase activity"/>
    <property type="evidence" value="ECO:0007669"/>
    <property type="project" value="UniProtKB-EC"/>
</dbReference>
<keyword evidence="13" id="KW-0832">Ubl conjugation</keyword>
<dbReference type="GO" id="GO:0035861">
    <property type="term" value="C:site of double-strand break"/>
    <property type="evidence" value="ECO:0007669"/>
    <property type="project" value="TreeGrafter"/>
</dbReference>
<evidence type="ECO:0000256" key="16">
    <source>
        <dbReference type="ARBA" id="ARBA00044975"/>
    </source>
</evidence>
<comment type="catalytic activity">
    <reaction evidence="17">
        <text>DNA(n) + a 2'-deoxyribonucleoside 5'-triphosphate = DNA(n+1) + diphosphate</text>
        <dbReference type="Rhea" id="RHEA:22508"/>
        <dbReference type="Rhea" id="RHEA-COMP:17339"/>
        <dbReference type="Rhea" id="RHEA-COMP:17340"/>
        <dbReference type="ChEBI" id="CHEBI:33019"/>
        <dbReference type="ChEBI" id="CHEBI:61560"/>
        <dbReference type="ChEBI" id="CHEBI:173112"/>
        <dbReference type="EC" id="2.7.7.7"/>
    </reaction>
</comment>
<dbReference type="InterPro" id="IPR036775">
    <property type="entry name" value="DNA_pol_Y-fam_lit_finger_sf"/>
</dbReference>
<keyword evidence="14" id="KW-0234">DNA repair</keyword>
<reference evidence="21 22" key="1">
    <citation type="submission" date="2020-08" db="EMBL/GenBank/DDBJ databases">
        <authorList>
            <person name="Hejnol A."/>
        </authorList>
    </citation>
    <scope>NUCLEOTIDE SEQUENCE [LARGE SCALE GENOMIC DNA]</scope>
</reference>
<dbReference type="Proteomes" id="UP000549394">
    <property type="component" value="Unassembled WGS sequence"/>
</dbReference>
<dbReference type="Pfam" id="PF21704">
    <property type="entry name" value="POLH-Rev1_HhH"/>
    <property type="match status" value="1"/>
</dbReference>
<evidence type="ECO:0000256" key="10">
    <source>
        <dbReference type="ARBA" id="ARBA00022771"/>
    </source>
</evidence>
<dbReference type="PANTHER" id="PTHR45873">
    <property type="entry name" value="DNA POLYMERASE ETA"/>
    <property type="match status" value="1"/>
</dbReference>
<dbReference type="Gene3D" id="1.10.150.20">
    <property type="entry name" value="5' to 3' exonuclease, C-terminal subdomain"/>
    <property type="match status" value="1"/>
</dbReference>